<dbReference type="OrthoDB" id="7366154at2"/>
<dbReference type="Proteomes" id="UP000056968">
    <property type="component" value="Plasmid pDE1"/>
</dbReference>
<dbReference type="AlphaFoldDB" id="A0A0S3F5N0"/>
<evidence type="ECO:0000256" key="3">
    <source>
        <dbReference type="ARBA" id="ARBA00022989"/>
    </source>
</evidence>
<evidence type="ECO:0000313" key="7">
    <source>
        <dbReference type="EMBL" id="ALR22928.1"/>
    </source>
</evidence>
<sequence length="232" mass="26315">MRAADDRSEAVPASGLQRYFRDARSWDQDRIRNALRSTRIAWSIAAIASLLAAASIFAVAALTPLKTVVPYVIRVNQTTGAVDVQTALTQRPMRYDEAVTKYFLAQYVRTRESWIPAAAEENFRFVTILSQPTEQQRWARFYSSNNGASPQNVWGKNAVVQARVRNIAFINDRVANVRFTRTVQTETDVQNSDWIATITFAYANAPMAEGDRYRNPLGFQVENYRADPEVIR</sequence>
<dbReference type="GeneID" id="29272144"/>
<evidence type="ECO:0000256" key="4">
    <source>
        <dbReference type="ARBA" id="ARBA00023136"/>
    </source>
</evidence>
<organism evidence="7 8">
    <name type="scientific">Sphingobium baderi</name>
    <dbReference type="NCBI Taxonomy" id="1332080"/>
    <lineage>
        <taxon>Bacteria</taxon>
        <taxon>Pseudomonadati</taxon>
        <taxon>Pseudomonadota</taxon>
        <taxon>Alphaproteobacteria</taxon>
        <taxon>Sphingomonadales</taxon>
        <taxon>Sphingomonadaceae</taxon>
        <taxon>Sphingobium</taxon>
    </lineage>
</organism>
<dbReference type="InterPro" id="IPR007430">
    <property type="entry name" value="VirB8"/>
</dbReference>
<keyword evidence="8" id="KW-1185">Reference proteome</keyword>
<evidence type="ECO:0000256" key="2">
    <source>
        <dbReference type="ARBA" id="ARBA00022692"/>
    </source>
</evidence>
<keyword evidence="3 5" id="KW-1133">Transmembrane helix</keyword>
<dbReference type="Gene3D" id="3.10.450.230">
    <property type="entry name" value="VirB8 protein"/>
    <property type="match status" value="1"/>
</dbReference>
<dbReference type="KEGG" id="sbd:ATN00_20770"/>
<feature type="domain" description="Bacterial virulence protein VirB8" evidence="6">
    <location>
        <begin position="22"/>
        <end position="229"/>
    </location>
</feature>
<dbReference type="CDD" id="cd16424">
    <property type="entry name" value="VirB8"/>
    <property type="match status" value="1"/>
</dbReference>
<dbReference type="InterPro" id="IPR032710">
    <property type="entry name" value="NTF2-like_dom_sf"/>
</dbReference>
<dbReference type="GO" id="GO:0030255">
    <property type="term" value="P:protein secretion by the type IV secretion system"/>
    <property type="evidence" value="ECO:0007669"/>
    <property type="project" value="InterPro"/>
</dbReference>
<evidence type="ECO:0000256" key="5">
    <source>
        <dbReference type="SAM" id="Phobius"/>
    </source>
</evidence>
<evidence type="ECO:0000313" key="8">
    <source>
        <dbReference type="Proteomes" id="UP000056968"/>
    </source>
</evidence>
<dbReference type="SUPFAM" id="SSF54427">
    <property type="entry name" value="NTF2-like"/>
    <property type="match status" value="1"/>
</dbReference>
<accession>A0A0S3F5N0</accession>
<dbReference type="InterPro" id="IPR026264">
    <property type="entry name" value="VirB8/PtlE"/>
</dbReference>
<dbReference type="PIRSF" id="PIRSF003299">
    <property type="entry name" value="VirB8_PtlE"/>
    <property type="match status" value="1"/>
</dbReference>
<gene>
    <name evidence="7" type="ORF">ATN00_20770</name>
</gene>
<comment type="subcellular location">
    <subcellularLocation>
        <location evidence="1">Membrane</location>
        <topology evidence="1">Single-pass membrane protein</topology>
    </subcellularLocation>
</comment>
<dbReference type="GO" id="GO:0016020">
    <property type="term" value="C:membrane"/>
    <property type="evidence" value="ECO:0007669"/>
    <property type="project" value="UniProtKB-SubCell"/>
</dbReference>
<dbReference type="RefSeq" id="WP_013039065.1">
    <property type="nucleotide sequence ID" value="NZ_CP013265.1"/>
</dbReference>
<evidence type="ECO:0000256" key="1">
    <source>
        <dbReference type="ARBA" id="ARBA00004167"/>
    </source>
</evidence>
<keyword evidence="7" id="KW-0614">Plasmid</keyword>
<keyword evidence="2 5" id="KW-0812">Transmembrane</keyword>
<dbReference type="EMBL" id="CP013265">
    <property type="protein sequence ID" value="ALR22928.1"/>
    <property type="molecule type" value="Genomic_DNA"/>
</dbReference>
<proteinExistence type="predicted"/>
<geneLocation type="plasmid" evidence="7 8">
    <name>pDE1</name>
</geneLocation>
<evidence type="ECO:0000259" key="6">
    <source>
        <dbReference type="Pfam" id="PF04335"/>
    </source>
</evidence>
<feature type="transmembrane region" description="Helical" evidence="5">
    <location>
        <begin position="40"/>
        <end position="62"/>
    </location>
</feature>
<keyword evidence="4 5" id="KW-0472">Membrane</keyword>
<protein>
    <submittedName>
        <fullName evidence="7">Conjugal transfer protein TraJ</fullName>
    </submittedName>
</protein>
<reference evidence="7 8" key="1">
    <citation type="submission" date="2015-11" db="EMBL/GenBank/DDBJ databases">
        <title>A Two-component Flavoprotein Monooxygenase System MeaXY Responsible for para-Hydroxylation of 2-Methyl-6-ethylaniline and 2,6-Diethylaniline in Sphingobium baderi DE-13.</title>
        <authorList>
            <person name="Cheng M."/>
            <person name="Meng Q."/>
            <person name="Yang Y."/>
            <person name="Chu C."/>
            <person name="Yan X."/>
            <person name="He J."/>
            <person name="Li S."/>
        </authorList>
    </citation>
    <scope>NUCLEOTIDE SEQUENCE [LARGE SCALE GENOMIC DNA]</scope>
    <source>
        <strain evidence="7 8">DE-13</strain>
        <plasmid evidence="8">Plasmid pDE1</plasmid>
    </source>
</reference>
<name>A0A0S3F5N0_9SPHN</name>
<dbReference type="Pfam" id="PF04335">
    <property type="entry name" value="VirB8"/>
    <property type="match status" value="1"/>
</dbReference>